<dbReference type="AlphaFoldDB" id="A0A2N9G3N2"/>
<proteinExistence type="predicted"/>
<organism evidence="2">
    <name type="scientific">Fagus sylvatica</name>
    <name type="common">Beechnut</name>
    <dbReference type="NCBI Taxonomy" id="28930"/>
    <lineage>
        <taxon>Eukaryota</taxon>
        <taxon>Viridiplantae</taxon>
        <taxon>Streptophyta</taxon>
        <taxon>Embryophyta</taxon>
        <taxon>Tracheophyta</taxon>
        <taxon>Spermatophyta</taxon>
        <taxon>Magnoliopsida</taxon>
        <taxon>eudicotyledons</taxon>
        <taxon>Gunneridae</taxon>
        <taxon>Pentapetalae</taxon>
        <taxon>rosids</taxon>
        <taxon>fabids</taxon>
        <taxon>Fagales</taxon>
        <taxon>Fagaceae</taxon>
        <taxon>Fagus</taxon>
    </lineage>
</organism>
<evidence type="ECO:0000313" key="2">
    <source>
        <dbReference type="EMBL" id="SPC93791.1"/>
    </source>
</evidence>
<protein>
    <submittedName>
        <fullName evidence="2">Uncharacterized protein</fullName>
    </submittedName>
</protein>
<feature type="region of interest" description="Disordered" evidence="1">
    <location>
        <begin position="65"/>
        <end position="86"/>
    </location>
</feature>
<accession>A0A2N9G3N2</accession>
<evidence type="ECO:0000256" key="1">
    <source>
        <dbReference type="SAM" id="MobiDB-lite"/>
    </source>
</evidence>
<gene>
    <name evidence="2" type="ORF">FSB_LOCUS21673</name>
</gene>
<sequence>MLERGFRLRVLEGLCDVGLVVELGLGLGNRRGGEREPDGEEGGLEVLEGLCDVGLVVELGLGLGNRRGGEREPDGEEGGFGYAQIGEETKRSSSAMGFVKI</sequence>
<dbReference type="EMBL" id="OIVN01001424">
    <property type="protein sequence ID" value="SPC93791.1"/>
    <property type="molecule type" value="Genomic_DNA"/>
</dbReference>
<name>A0A2N9G3N2_FAGSY</name>
<reference evidence="2" key="1">
    <citation type="submission" date="2018-02" db="EMBL/GenBank/DDBJ databases">
        <authorList>
            <person name="Cohen D.B."/>
            <person name="Kent A.D."/>
        </authorList>
    </citation>
    <scope>NUCLEOTIDE SEQUENCE</scope>
</reference>